<name>A0AAJ3Z1K0_9BACI</name>
<dbReference type="EMBL" id="CP035232">
    <property type="protein sequence ID" value="QAT67088.1"/>
    <property type="molecule type" value="Genomic_DNA"/>
</dbReference>
<evidence type="ECO:0000256" key="4">
    <source>
        <dbReference type="ARBA" id="ARBA00023315"/>
    </source>
</evidence>
<dbReference type="Gene3D" id="3.40.630.30">
    <property type="match status" value="1"/>
</dbReference>
<dbReference type="InterPro" id="IPR016181">
    <property type="entry name" value="Acyl_CoA_acyltransferase"/>
</dbReference>
<dbReference type="GO" id="GO:0016747">
    <property type="term" value="F:acyltransferase activity, transferring groups other than amino-acyl groups"/>
    <property type="evidence" value="ECO:0007669"/>
    <property type="project" value="InterPro"/>
</dbReference>
<dbReference type="GeneID" id="82855134"/>
<evidence type="ECO:0000256" key="5">
    <source>
        <dbReference type="ARBA" id="ARBA00049880"/>
    </source>
</evidence>
<evidence type="ECO:0000256" key="1">
    <source>
        <dbReference type="ARBA" id="ARBA00022491"/>
    </source>
</evidence>
<dbReference type="PROSITE" id="PS51186">
    <property type="entry name" value="GNAT"/>
    <property type="match status" value="1"/>
</dbReference>
<organism evidence="7 8">
    <name type="scientific">Bacillus glycinifermentans</name>
    <dbReference type="NCBI Taxonomy" id="1664069"/>
    <lineage>
        <taxon>Bacteria</taxon>
        <taxon>Bacillati</taxon>
        <taxon>Bacillota</taxon>
        <taxon>Bacilli</taxon>
        <taxon>Bacillales</taxon>
        <taxon>Bacillaceae</taxon>
        <taxon>Bacillus</taxon>
    </lineage>
</organism>
<sequence length="199" mass="23106">MISTDDFNIDELEIAKLSEENLDDLANFDCSGDWKPDNQDDEIIKEGEEDINNFLRHDAYIQQQQGMNTTYLFYYNNNIVAFVSLTADSIKLSNKEKKKSELPYRDVPAVKIGRLGTDYRFKKRGIGTFVINFVKAMAYNLSQGLDVRGEPIGTSMGIRYLTLDSYKHNIDYYMKQDFVKNQSDKYADQETVSMRYDLF</sequence>
<feature type="domain" description="N-acetyltransferase" evidence="6">
    <location>
        <begin position="12"/>
        <end position="179"/>
    </location>
</feature>
<reference evidence="7 8" key="1">
    <citation type="submission" date="2019-01" db="EMBL/GenBank/DDBJ databases">
        <title>Genome sequence of Bacillus glycinifermentans SRCM103574.</title>
        <authorList>
            <person name="Kong H.-J."/>
            <person name="Jeong S.-Y."/>
            <person name="Jeong D.-Y."/>
        </authorList>
    </citation>
    <scope>NUCLEOTIDE SEQUENCE [LARGE SCALE GENOMIC DNA]</scope>
    <source>
        <strain evidence="7 8">SRCM103574</strain>
    </source>
</reference>
<dbReference type="InterPro" id="IPR000182">
    <property type="entry name" value="GNAT_dom"/>
</dbReference>
<dbReference type="PANTHER" id="PTHR36449">
    <property type="entry name" value="ACETYLTRANSFERASE-RELATED"/>
    <property type="match status" value="1"/>
</dbReference>
<evidence type="ECO:0000313" key="8">
    <source>
        <dbReference type="Proteomes" id="UP000288675"/>
    </source>
</evidence>
<gene>
    <name evidence="7" type="ORF">EQZ20_20865</name>
</gene>
<accession>A0AAJ3Z1K0</accession>
<evidence type="ECO:0000313" key="7">
    <source>
        <dbReference type="EMBL" id="QAT67088.1"/>
    </source>
</evidence>
<dbReference type="PANTHER" id="PTHR36449:SF1">
    <property type="entry name" value="ACETYLTRANSFERASE"/>
    <property type="match status" value="1"/>
</dbReference>
<dbReference type="SUPFAM" id="SSF55729">
    <property type="entry name" value="Acyl-CoA N-acyltransferases (Nat)"/>
    <property type="match status" value="1"/>
</dbReference>
<keyword evidence="1" id="KW-0678">Repressor</keyword>
<comment type="catalytic activity">
    <reaction evidence="5">
        <text>glycyl-tRNA(Gly) + acetyl-CoA = N-acetylglycyl-tRNA(Gly) + CoA + H(+)</text>
        <dbReference type="Rhea" id="RHEA:81867"/>
        <dbReference type="Rhea" id="RHEA-COMP:9683"/>
        <dbReference type="Rhea" id="RHEA-COMP:19766"/>
        <dbReference type="ChEBI" id="CHEBI:15378"/>
        <dbReference type="ChEBI" id="CHEBI:57287"/>
        <dbReference type="ChEBI" id="CHEBI:57288"/>
        <dbReference type="ChEBI" id="CHEBI:78522"/>
        <dbReference type="ChEBI" id="CHEBI:232036"/>
    </reaction>
</comment>
<dbReference type="RefSeq" id="WP_046132532.1">
    <property type="nucleotide sequence ID" value="NZ_CP035232.1"/>
</dbReference>
<keyword evidence="4" id="KW-0012">Acyltransferase</keyword>
<proteinExistence type="predicted"/>
<dbReference type="Proteomes" id="UP000288675">
    <property type="component" value="Chromosome"/>
</dbReference>
<evidence type="ECO:0000256" key="3">
    <source>
        <dbReference type="ARBA" id="ARBA00022679"/>
    </source>
</evidence>
<evidence type="ECO:0000259" key="6">
    <source>
        <dbReference type="PROSITE" id="PS51186"/>
    </source>
</evidence>
<dbReference type="AlphaFoldDB" id="A0AAJ3Z1K0"/>
<keyword evidence="3" id="KW-0808">Transferase</keyword>
<protein>
    <submittedName>
        <fullName evidence="7">N-acetyltransferase</fullName>
    </submittedName>
</protein>
<evidence type="ECO:0000256" key="2">
    <source>
        <dbReference type="ARBA" id="ARBA00022649"/>
    </source>
</evidence>
<keyword evidence="2" id="KW-1277">Toxin-antitoxin system</keyword>